<dbReference type="NCBIfam" id="TIGR00132">
    <property type="entry name" value="gatA"/>
    <property type="match status" value="1"/>
</dbReference>
<sequence length="440" mass="45162">VLADEALTRADDLDRRIADGEDPGPLAGVPVALKDNLCTRGIDTTCGSRILEGWRPPYDATVVERLAGAGAVAIGKTNLDEFAMGSSTENSAFGPTRNPLDTSRVPGGSSGGSAAAVAAGFAPLALGSDTGGSIRQPAALCGTVGVKPTYGRVSRYGLVAFGSSLDQIGPFANSVEDAALLLEVIGGHDPRDSTSIPEASPDLLGGLGQGVEGLRIGLISELMGGPDQAASVEGIADDVRARVEQAAEALAAAGATVEHASVPSTIYGLSAYYLIAPAEASSNLARFDGVRFGLRVDADTAAEMNTATRTAGFGDEVKRRIMLGTYALSAGYYDAYYGKSQKVRTLIQQDFARAYESFDLLLSPTAPTTAFPLGDKTGDPMLMYLNDVCTIPSNLAGHPSMSVPFGSGDDGLPVGVQVLAPALAEATMFRAAAVLEEAAP</sequence>
<feature type="non-terminal residue" evidence="9">
    <location>
        <position position="1"/>
    </location>
</feature>
<dbReference type="HAMAP" id="MF_00120">
    <property type="entry name" value="GatA"/>
    <property type="match status" value="1"/>
</dbReference>
<dbReference type="InterPro" id="IPR023631">
    <property type="entry name" value="Amidase_dom"/>
</dbReference>
<dbReference type="EC" id="6.3.5.7" evidence="2"/>
<organism evidence="9">
    <name type="scientific">marine metagenome</name>
    <dbReference type="NCBI Taxonomy" id="408172"/>
    <lineage>
        <taxon>unclassified sequences</taxon>
        <taxon>metagenomes</taxon>
        <taxon>ecological metagenomes</taxon>
    </lineage>
</organism>
<keyword evidence="4" id="KW-0547">Nucleotide-binding</keyword>
<name>A0A381NZN3_9ZZZZ</name>
<protein>
    <recommendedName>
        <fullName evidence="2">glutaminyl-tRNA synthase (glutamine-hydrolyzing)</fullName>
        <ecNumber evidence="2">6.3.5.7</ecNumber>
    </recommendedName>
</protein>
<evidence type="ECO:0000256" key="2">
    <source>
        <dbReference type="ARBA" id="ARBA00012739"/>
    </source>
</evidence>
<dbReference type="GO" id="GO:0050567">
    <property type="term" value="F:glutaminyl-tRNA synthase (glutamine-hydrolyzing) activity"/>
    <property type="evidence" value="ECO:0007669"/>
    <property type="project" value="UniProtKB-EC"/>
</dbReference>
<dbReference type="InterPro" id="IPR020556">
    <property type="entry name" value="Amidase_CS"/>
</dbReference>
<dbReference type="EMBL" id="UINC01000719">
    <property type="protein sequence ID" value="SUZ60101.1"/>
    <property type="molecule type" value="Genomic_DNA"/>
</dbReference>
<dbReference type="GO" id="GO:0005524">
    <property type="term" value="F:ATP binding"/>
    <property type="evidence" value="ECO:0007669"/>
    <property type="project" value="UniProtKB-KW"/>
</dbReference>
<evidence type="ECO:0000256" key="5">
    <source>
        <dbReference type="ARBA" id="ARBA00022840"/>
    </source>
</evidence>
<evidence type="ECO:0000259" key="8">
    <source>
        <dbReference type="Pfam" id="PF01425"/>
    </source>
</evidence>
<proteinExistence type="inferred from homology"/>
<keyword evidence="3" id="KW-0436">Ligase</keyword>
<accession>A0A381NZN3</accession>
<dbReference type="SUPFAM" id="SSF75304">
    <property type="entry name" value="Amidase signature (AS) enzymes"/>
    <property type="match status" value="1"/>
</dbReference>
<comment type="similarity">
    <text evidence="1">Belongs to the amidase family. GatA subfamily.</text>
</comment>
<dbReference type="AlphaFoldDB" id="A0A381NZN3"/>
<evidence type="ECO:0000256" key="1">
    <source>
        <dbReference type="ARBA" id="ARBA00008069"/>
    </source>
</evidence>
<evidence type="ECO:0000256" key="6">
    <source>
        <dbReference type="ARBA" id="ARBA00022917"/>
    </source>
</evidence>
<dbReference type="PROSITE" id="PS00571">
    <property type="entry name" value="AMIDASES"/>
    <property type="match status" value="1"/>
</dbReference>
<dbReference type="GO" id="GO:0005739">
    <property type="term" value="C:mitochondrion"/>
    <property type="evidence" value="ECO:0007669"/>
    <property type="project" value="UniProtKB-ARBA"/>
</dbReference>
<evidence type="ECO:0000256" key="7">
    <source>
        <dbReference type="ARBA" id="ARBA00047407"/>
    </source>
</evidence>
<dbReference type="InterPro" id="IPR004412">
    <property type="entry name" value="GatA"/>
</dbReference>
<evidence type="ECO:0000256" key="3">
    <source>
        <dbReference type="ARBA" id="ARBA00022598"/>
    </source>
</evidence>
<dbReference type="Gene3D" id="3.90.1300.10">
    <property type="entry name" value="Amidase signature (AS) domain"/>
    <property type="match status" value="1"/>
</dbReference>
<dbReference type="PANTHER" id="PTHR11895:SF151">
    <property type="entry name" value="GLUTAMYL-TRNA(GLN) AMIDOTRANSFERASE SUBUNIT A"/>
    <property type="match status" value="1"/>
</dbReference>
<evidence type="ECO:0000256" key="4">
    <source>
        <dbReference type="ARBA" id="ARBA00022741"/>
    </source>
</evidence>
<dbReference type="InterPro" id="IPR036928">
    <property type="entry name" value="AS_sf"/>
</dbReference>
<comment type="catalytic activity">
    <reaction evidence="7">
        <text>L-glutamyl-tRNA(Gln) + L-glutamine + ATP + H2O = L-glutaminyl-tRNA(Gln) + L-glutamate + ADP + phosphate + H(+)</text>
        <dbReference type="Rhea" id="RHEA:17521"/>
        <dbReference type="Rhea" id="RHEA-COMP:9681"/>
        <dbReference type="Rhea" id="RHEA-COMP:9684"/>
        <dbReference type="ChEBI" id="CHEBI:15377"/>
        <dbReference type="ChEBI" id="CHEBI:15378"/>
        <dbReference type="ChEBI" id="CHEBI:29985"/>
        <dbReference type="ChEBI" id="CHEBI:30616"/>
        <dbReference type="ChEBI" id="CHEBI:43474"/>
        <dbReference type="ChEBI" id="CHEBI:58359"/>
        <dbReference type="ChEBI" id="CHEBI:78520"/>
        <dbReference type="ChEBI" id="CHEBI:78521"/>
        <dbReference type="ChEBI" id="CHEBI:456216"/>
        <dbReference type="EC" id="6.3.5.7"/>
    </reaction>
</comment>
<reference evidence="9" key="1">
    <citation type="submission" date="2018-05" db="EMBL/GenBank/DDBJ databases">
        <authorList>
            <person name="Lanie J.A."/>
            <person name="Ng W.-L."/>
            <person name="Kazmierczak K.M."/>
            <person name="Andrzejewski T.M."/>
            <person name="Davidsen T.M."/>
            <person name="Wayne K.J."/>
            <person name="Tettelin H."/>
            <person name="Glass J.I."/>
            <person name="Rusch D."/>
            <person name="Podicherti R."/>
            <person name="Tsui H.-C.T."/>
            <person name="Winkler M.E."/>
        </authorList>
    </citation>
    <scope>NUCLEOTIDE SEQUENCE</scope>
</reference>
<dbReference type="Pfam" id="PF01425">
    <property type="entry name" value="Amidase"/>
    <property type="match status" value="1"/>
</dbReference>
<gene>
    <name evidence="9" type="ORF">METZ01_LOCUS12955</name>
</gene>
<keyword evidence="6" id="KW-0648">Protein biosynthesis</keyword>
<keyword evidence="5" id="KW-0067">ATP-binding</keyword>
<evidence type="ECO:0000313" key="9">
    <source>
        <dbReference type="EMBL" id="SUZ60101.1"/>
    </source>
</evidence>
<dbReference type="InterPro" id="IPR000120">
    <property type="entry name" value="Amidase"/>
</dbReference>
<dbReference type="GO" id="GO:0006412">
    <property type="term" value="P:translation"/>
    <property type="evidence" value="ECO:0007669"/>
    <property type="project" value="UniProtKB-KW"/>
</dbReference>
<dbReference type="GO" id="GO:0030956">
    <property type="term" value="C:glutamyl-tRNA(Gln) amidotransferase complex"/>
    <property type="evidence" value="ECO:0007669"/>
    <property type="project" value="InterPro"/>
</dbReference>
<feature type="domain" description="Amidase" evidence="8">
    <location>
        <begin position="2"/>
        <end position="427"/>
    </location>
</feature>
<dbReference type="PANTHER" id="PTHR11895">
    <property type="entry name" value="TRANSAMIDASE"/>
    <property type="match status" value="1"/>
</dbReference>